<dbReference type="GO" id="GO:0005524">
    <property type="term" value="F:ATP binding"/>
    <property type="evidence" value="ECO:0007669"/>
    <property type="project" value="UniProtKB-KW"/>
</dbReference>
<name>A0A383RA69_PAEAL</name>
<dbReference type="Proteomes" id="UP000304148">
    <property type="component" value="Chromosome"/>
</dbReference>
<evidence type="ECO:0000256" key="3">
    <source>
        <dbReference type="ARBA" id="ARBA00022692"/>
    </source>
</evidence>
<feature type="transmembrane region" description="Helical" evidence="8">
    <location>
        <begin position="170"/>
        <end position="186"/>
    </location>
</feature>
<dbReference type="PANTHER" id="PTHR43394">
    <property type="entry name" value="ATP-DEPENDENT PERMEASE MDL1, MITOCHONDRIAL"/>
    <property type="match status" value="1"/>
</dbReference>
<feature type="transmembrane region" description="Helical" evidence="8">
    <location>
        <begin position="85"/>
        <end position="105"/>
    </location>
</feature>
<dbReference type="PROSITE" id="PS50929">
    <property type="entry name" value="ABC_TM1F"/>
    <property type="match status" value="1"/>
</dbReference>
<evidence type="ECO:0000259" key="9">
    <source>
        <dbReference type="PROSITE" id="PS50893"/>
    </source>
</evidence>
<sequence>MLEKGAVCERCRDYGTKRGDRIVKQRKEKGVFTLWKSVAWLVSFAKSHKGWLIAGMLCAIAAALIEIWTGSLIQQLTAKAERGDGQVVVNTVYMVLVVIAVGVPAKYMMTFGVEKGSARAMRDVRNSMMRHIGKLPVHYLDKQHSGDMVSRFTNDMQIINQFMVRDLPQWFYHPLLFIGCFAYLLWIRWELVLLSILLVPVSLFVSQWIGKQLQQLTEEAQESTGQMNAIVQDTLNGMVLVKSYLLQGLLFRSYQSLLQLTLLKKLAVSKREAIITPILFTLMMSPVVFSVLYGSYLISQGSFSTGELITFLYLLNLCLEPLQNIPTLITHTFEMGGALKRIYDVASQPVEQQGEKRTDESLNDGGIRDQMPIAFEQVSFAYEKDSPLLLRNLSFTVERGKTVALVGASGGGKSTVIKLICGFYSLPSNGGTIRVYGHSVSDWNPEELRLNLSVVTQDSYLFSGTIADNIGYGRPNAAFDHIVEAAKAAHAHSFIMELPDGYQTEVGERGGLLSGGQRQRITIARAILKDAPILLLDEPTSALDTESEHLVQQALDTLMQDRTTIVIAHRLSTIQHADEIWVMEGGGIVEAGTHDELLVKGGAYASLYHRQFSAEPSGREEVACT</sequence>
<dbReference type="InterPro" id="IPR036640">
    <property type="entry name" value="ABC1_TM_sf"/>
</dbReference>
<dbReference type="Gene3D" id="3.40.50.300">
    <property type="entry name" value="P-loop containing nucleotide triphosphate hydrolases"/>
    <property type="match status" value="1"/>
</dbReference>
<dbReference type="GO" id="GO:0015421">
    <property type="term" value="F:ABC-type oligopeptide transporter activity"/>
    <property type="evidence" value="ECO:0007669"/>
    <property type="project" value="TreeGrafter"/>
</dbReference>
<keyword evidence="7 8" id="KW-0472">Membrane</keyword>
<evidence type="ECO:0000313" key="12">
    <source>
        <dbReference type="Proteomes" id="UP000304148"/>
    </source>
</evidence>
<dbReference type="InterPro" id="IPR017871">
    <property type="entry name" value="ABC_transporter-like_CS"/>
</dbReference>
<reference evidence="12" key="1">
    <citation type="submission" date="2018-08" db="EMBL/GenBank/DDBJ databases">
        <authorList>
            <person name="Chevrot R."/>
        </authorList>
    </citation>
    <scope>NUCLEOTIDE SEQUENCE [LARGE SCALE GENOMIC DNA]</scope>
</reference>
<dbReference type="Pfam" id="PF00005">
    <property type="entry name" value="ABC_tran"/>
    <property type="match status" value="1"/>
</dbReference>
<feature type="transmembrane region" description="Helical" evidence="8">
    <location>
        <begin position="275"/>
        <end position="298"/>
    </location>
</feature>
<evidence type="ECO:0000259" key="10">
    <source>
        <dbReference type="PROSITE" id="PS50929"/>
    </source>
</evidence>
<evidence type="ECO:0000256" key="5">
    <source>
        <dbReference type="ARBA" id="ARBA00022840"/>
    </source>
</evidence>
<protein>
    <submittedName>
        <fullName evidence="11">Multidrug ABC transporter ATPase/permease</fullName>
    </submittedName>
</protein>
<evidence type="ECO:0000256" key="8">
    <source>
        <dbReference type="SAM" id="Phobius"/>
    </source>
</evidence>
<feature type="transmembrane region" description="Helical" evidence="8">
    <location>
        <begin position="51"/>
        <end position="73"/>
    </location>
</feature>
<dbReference type="InterPro" id="IPR003439">
    <property type="entry name" value="ABC_transporter-like_ATP-bd"/>
</dbReference>
<evidence type="ECO:0000313" key="11">
    <source>
        <dbReference type="EMBL" id="SYX83229.1"/>
    </source>
</evidence>
<dbReference type="GO" id="GO:0005886">
    <property type="term" value="C:plasma membrane"/>
    <property type="evidence" value="ECO:0007669"/>
    <property type="project" value="UniProtKB-SubCell"/>
</dbReference>
<dbReference type="SMART" id="SM00382">
    <property type="entry name" value="AAA"/>
    <property type="match status" value="1"/>
</dbReference>
<dbReference type="PROSITE" id="PS50893">
    <property type="entry name" value="ABC_TRANSPORTER_2"/>
    <property type="match status" value="1"/>
</dbReference>
<evidence type="ECO:0000256" key="2">
    <source>
        <dbReference type="ARBA" id="ARBA00005417"/>
    </source>
</evidence>
<gene>
    <name evidence="11" type="ORF">PBLR_11651</name>
</gene>
<evidence type="ECO:0000256" key="6">
    <source>
        <dbReference type="ARBA" id="ARBA00022989"/>
    </source>
</evidence>
<feature type="transmembrane region" description="Helical" evidence="8">
    <location>
        <begin position="191"/>
        <end position="209"/>
    </location>
</feature>
<dbReference type="Pfam" id="PF00664">
    <property type="entry name" value="ABC_membrane"/>
    <property type="match status" value="1"/>
</dbReference>
<dbReference type="PANTHER" id="PTHR43394:SF1">
    <property type="entry name" value="ATP-BINDING CASSETTE SUB-FAMILY B MEMBER 10, MITOCHONDRIAL"/>
    <property type="match status" value="1"/>
</dbReference>
<dbReference type="SUPFAM" id="SSF52540">
    <property type="entry name" value="P-loop containing nucleoside triphosphate hydrolases"/>
    <property type="match status" value="1"/>
</dbReference>
<dbReference type="GO" id="GO:0016887">
    <property type="term" value="F:ATP hydrolysis activity"/>
    <property type="evidence" value="ECO:0007669"/>
    <property type="project" value="InterPro"/>
</dbReference>
<keyword evidence="6 8" id="KW-1133">Transmembrane helix</keyword>
<accession>A0A383RA69</accession>
<dbReference type="EMBL" id="LS992241">
    <property type="protein sequence ID" value="SYX83229.1"/>
    <property type="molecule type" value="Genomic_DNA"/>
</dbReference>
<comment type="similarity">
    <text evidence="2">Belongs to the ABC transporter superfamily.</text>
</comment>
<dbReference type="Gene3D" id="1.20.1560.10">
    <property type="entry name" value="ABC transporter type 1, transmembrane domain"/>
    <property type="match status" value="1"/>
</dbReference>
<dbReference type="InterPro" id="IPR003593">
    <property type="entry name" value="AAA+_ATPase"/>
</dbReference>
<comment type="subcellular location">
    <subcellularLocation>
        <location evidence="1">Cell membrane</location>
        <topology evidence="1">Multi-pass membrane protein</topology>
    </subcellularLocation>
</comment>
<evidence type="ECO:0000256" key="4">
    <source>
        <dbReference type="ARBA" id="ARBA00022741"/>
    </source>
</evidence>
<dbReference type="FunFam" id="3.40.50.300:FF:000218">
    <property type="entry name" value="Multidrug ABC transporter ATP-binding protein"/>
    <property type="match status" value="1"/>
</dbReference>
<keyword evidence="3 8" id="KW-0812">Transmembrane</keyword>
<keyword evidence="4" id="KW-0547">Nucleotide-binding</keyword>
<dbReference type="PROSITE" id="PS00211">
    <property type="entry name" value="ABC_TRANSPORTER_1"/>
    <property type="match status" value="1"/>
</dbReference>
<dbReference type="AlphaFoldDB" id="A0A383RA69"/>
<evidence type="ECO:0000256" key="7">
    <source>
        <dbReference type="ARBA" id="ARBA00023136"/>
    </source>
</evidence>
<feature type="domain" description="ABC transporter" evidence="9">
    <location>
        <begin position="373"/>
        <end position="610"/>
    </location>
</feature>
<organism evidence="11 12">
    <name type="scientific">Paenibacillus alvei</name>
    <name type="common">Bacillus alvei</name>
    <dbReference type="NCBI Taxonomy" id="44250"/>
    <lineage>
        <taxon>Bacteria</taxon>
        <taxon>Bacillati</taxon>
        <taxon>Bacillota</taxon>
        <taxon>Bacilli</taxon>
        <taxon>Bacillales</taxon>
        <taxon>Paenibacillaceae</taxon>
        <taxon>Paenibacillus</taxon>
    </lineage>
</organism>
<feature type="domain" description="ABC transmembrane type-1" evidence="10">
    <location>
        <begin position="53"/>
        <end position="330"/>
    </location>
</feature>
<dbReference type="InterPro" id="IPR039421">
    <property type="entry name" value="Type_1_exporter"/>
</dbReference>
<dbReference type="InterPro" id="IPR027417">
    <property type="entry name" value="P-loop_NTPase"/>
</dbReference>
<keyword evidence="5" id="KW-0067">ATP-binding</keyword>
<proteinExistence type="inferred from homology"/>
<dbReference type="SUPFAM" id="SSF90123">
    <property type="entry name" value="ABC transporter transmembrane region"/>
    <property type="match status" value="1"/>
</dbReference>
<evidence type="ECO:0000256" key="1">
    <source>
        <dbReference type="ARBA" id="ARBA00004651"/>
    </source>
</evidence>
<dbReference type="InterPro" id="IPR011527">
    <property type="entry name" value="ABC1_TM_dom"/>
</dbReference>